<keyword evidence="2" id="KW-1185">Reference proteome</keyword>
<evidence type="ECO:0000313" key="1">
    <source>
        <dbReference type="EMBL" id="ABW01225.1"/>
    </source>
</evidence>
<name>A8MBD5_CALMQ</name>
<dbReference type="RefSeq" id="WP_012185445.1">
    <property type="nucleotide sequence ID" value="NC_009954.1"/>
</dbReference>
<dbReference type="Proteomes" id="UP000001137">
    <property type="component" value="Chromosome"/>
</dbReference>
<dbReference type="OrthoDB" id="24387at2157"/>
<dbReference type="AlphaFoldDB" id="A8MBD5"/>
<dbReference type="STRING" id="397948.Cmaq_0379"/>
<accession>A8MBD5</accession>
<reference evidence="1 2" key="1">
    <citation type="submission" date="2007-10" db="EMBL/GenBank/DDBJ databases">
        <title>Complete sequence of Caldivirga maquilingensis IC-167.</title>
        <authorList>
            <consortium name="US DOE Joint Genome Institute"/>
            <person name="Copeland A."/>
            <person name="Lucas S."/>
            <person name="Lapidus A."/>
            <person name="Barry K."/>
            <person name="Glavina del Rio T."/>
            <person name="Dalin E."/>
            <person name="Tice H."/>
            <person name="Pitluck S."/>
            <person name="Saunders E."/>
            <person name="Brettin T."/>
            <person name="Bruce D."/>
            <person name="Detter J.C."/>
            <person name="Han C."/>
            <person name="Schmutz J."/>
            <person name="Larimer F."/>
            <person name="Land M."/>
            <person name="Hauser L."/>
            <person name="Kyrpides N."/>
            <person name="Ivanova N."/>
            <person name="Biddle J.F."/>
            <person name="Zhang Z."/>
            <person name="Fitz-Gibbon S.T."/>
            <person name="Lowe T.M."/>
            <person name="Saltikov C."/>
            <person name="House C.H."/>
            <person name="Richardson P."/>
        </authorList>
    </citation>
    <scope>NUCLEOTIDE SEQUENCE [LARGE SCALE GENOMIC DNA]</scope>
    <source>
        <strain evidence="2">ATCC 700844 / DSM 13496 / JCM 10307 / IC-167</strain>
    </source>
</reference>
<proteinExistence type="predicted"/>
<evidence type="ECO:0000313" key="2">
    <source>
        <dbReference type="Proteomes" id="UP000001137"/>
    </source>
</evidence>
<gene>
    <name evidence="1" type="ordered locus">Cmaq_0379</name>
</gene>
<dbReference type="KEGG" id="cma:Cmaq_0379"/>
<sequence>MPINERKLAIVSGIVLGEDSETGVSVRLSELRQVLSKRISNPDAVIGKLAEEGVFKIERIGGGFRVIIQYTPEVRGIYGYVIESVITFDDFIKELNNAIMKYANPATGYADLGVVMKHVCSRLGIGDLDFDQLFLKAIRINGRKYVLSYGGSHRVKVGSGYYGLIKVIP</sequence>
<dbReference type="eggNOG" id="arCOG03737">
    <property type="taxonomic scope" value="Archaea"/>
</dbReference>
<dbReference type="EMBL" id="CP000852">
    <property type="protein sequence ID" value="ABW01225.1"/>
    <property type="molecule type" value="Genomic_DNA"/>
</dbReference>
<dbReference type="GeneID" id="5708743"/>
<protein>
    <submittedName>
        <fullName evidence="1">Uncharacterized protein</fullName>
    </submittedName>
</protein>
<dbReference type="HOGENOM" id="CLU_1574899_0_0_2"/>
<organism evidence="1 2">
    <name type="scientific">Caldivirga maquilingensis (strain ATCC 700844 / DSM 13496 / JCM 10307 / IC-167)</name>
    <dbReference type="NCBI Taxonomy" id="397948"/>
    <lineage>
        <taxon>Archaea</taxon>
        <taxon>Thermoproteota</taxon>
        <taxon>Thermoprotei</taxon>
        <taxon>Thermoproteales</taxon>
        <taxon>Thermoproteaceae</taxon>
        <taxon>Caldivirga</taxon>
    </lineage>
</organism>